<feature type="transmembrane region" description="Helical" evidence="5">
    <location>
        <begin position="100"/>
        <end position="130"/>
    </location>
</feature>
<protein>
    <submittedName>
        <fullName evidence="6">Uncharacterized protein</fullName>
    </submittedName>
</protein>
<evidence type="ECO:0000256" key="5">
    <source>
        <dbReference type="SAM" id="Phobius"/>
    </source>
</evidence>
<feature type="transmembrane region" description="Helical" evidence="5">
    <location>
        <begin position="185"/>
        <end position="207"/>
    </location>
</feature>
<feature type="transmembrane region" description="Helical" evidence="5">
    <location>
        <begin position="61"/>
        <end position="80"/>
    </location>
</feature>
<comment type="subcellular location">
    <subcellularLocation>
        <location evidence="1">Membrane</location>
        <topology evidence="1">Multi-pass membrane protein</topology>
    </subcellularLocation>
</comment>
<keyword evidence="4 5" id="KW-0472">Membrane</keyword>
<evidence type="ECO:0000256" key="1">
    <source>
        <dbReference type="ARBA" id="ARBA00004141"/>
    </source>
</evidence>
<dbReference type="EMBL" id="JACDXJ010000002">
    <property type="protein sequence ID" value="MBA1158862.1"/>
    <property type="molecule type" value="Genomic_DNA"/>
</dbReference>
<evidence type="ECO:0000256" key="3">
    <source>
        <dbReference type="ARBA" id="ARBA00022989"/>
    </source>
</evidence>
<dbReference type="GO" id="GO:0046873">
    <property type="term" value="F:metal ion transmembrane transporter activity"/>
    <property type="evidence" value="ECO:0007669"/>
    <property type="project" value="InterPro"/>
</dbReference>
<dbReference type="InterPro" id="IPR003689">
    <property type="entry name" value="ZIP"/>
</dbReference>
<dbReference type="RefSeq" id="WP_181054461.1">
    <property type="nucleotide sequence ID" value="NZ_JACDXJ010000002.1"/>
</dbReference>
<dbReference type="Pfam" id="PF02535">
    <property type="entry name" value="Zip"/>
    <property type="match status" value="1"/>
</dbReference>
<proteinExistence type="predicted"/>
<dbReference type="AlphaFoldDB" id="A0A838BUU8"/>
<evidence type="ECO:0000313" key="6">
    <source>
        <dbReference type="EMBL" id="MBA1158862.1"/>
    </source>
</evidence>
<evidence type="ECO:0000313" key="7">
    <source>
        <dbReference type="Proteomes" id="UP000572984"/>
    </source>
</evidence>
<comment type="caution">
    <text evidence="6">The sequence shown here is derived from an EMBL/GenBank/DDBJ whole genome shotgun (WGS) entry which is preliminary data.</text>
</comment>
<name>A0A838BUU8_9HYPH</name>
<keyword evidence="7" id="KW-1185">Reference proteome</keyword>
<evidence type="ECO:0000256" key="4">
    <source>
        <dbReference type="ARBA" id="ARBA00023136"/>
    </source>
</evidence>
<accession>A0A838BUU8</accession>
<evidence type="ECO:0000256" key="2">
    <source>
        <dbReference type="ARBA" id="ARBA00022692"/>
    </source>
</evidence>
<reference evidence="6 7" key="1">
    <citation type="submission" date="2020-07" db="EMBL/GenBank/DDBJ databases">
        <title>Draft genome and description of Microvirga mediterraneensis Marseille-Q2068 sp. nov.</title>
        <authorList>
            <person name="Boxberger M."/>
        </authorList>
    </citation>
    <scope>NUCLEOTIDE SEQUENCE [LARGE SCALE GENOMIC DNA]</scope>
    <source>
        <strain evidence="6 7">Marseille-Q2068</strain>
    </source>
</reference>
<organism evidence="6 7">
    <name type="scientific">Microvirga mediterraneensis</name>
    <dbReference type="NCBI Taxonomy" id="2754695"/>
    <lineage>
        <taxon>Bacteria</taxon>
        <taxon>Pseudomonadati</taxon>
        <taxon>Pseudomonadota</taxon>
        <taxon>Alphaproteobacteria</taxon>
        <taxon>Hyphomicrobiales</taxon>
        <taxon>Methylobacteriaceae</taxon>
        <taxon>Microvirga</taxon>
    </lineage>
</organism>
<sequence>MDVLRVLALALLPAAGNFAGGVLAELIPTSRRTLSRALHVAAGIIVAVVGVELMPEALEGAAPWLMVLGFCLGGTAFILLDAAMERFRGGGKATGPWLVYAAVFIDLFSDGLMIGVGSVVSFSLALVLAVGQVTADVPEGFAAIANFRDKGVARSERLVLSASFVAATLLGASVGYWLLRDQSQATQVTALAFTAGLLILAAVEEMLGEAHEATEDCRITAAFFVGGFALFTLVASYFEA</sequence>
<keyword evidence="3 5" id="KW-1133">Transmembrane helix</keyword>
<feature type="transmembrane region" description="Helical" evidence="5">
    <location>
        <begin position="34"/>
        <end position="54"/>
    </location>
</feature>
<dbReference type="GO" id="GO:0016020">
    <property type="term" value="C:membrane"/>
    <property type="evidence" value="ECO:0007669"/>
    <property type="project" value="UniProtKB-SubCell"/>
</dbReference>
<feature type="transmembrane region" description="Helical" evidence="5">
    <location>
        <begin position="219"/>
        <end position="238"/>
    </location>
</feature>
<keyword evidence="2 5" id="KW-0812">Transmembrane</keyword>
<dbReference type="Proteomes" id="UP000572984">
    <property type="component" value="Unassembled WGS sequence"/>
</dbReference>
<gene>
    <name evidence="6" type="ORF">H0S73_22425</name>
</gene>
<feature type="transmembrane region" description="Helical" evidence="5">
    <location>
        <begin position="158"/>
        <end position="179"/>
    </location>
</feature>